<keyword evidence="2" id="KW-1133">Transmembrane helix</keyword>
<dbReference type="EMBL" id="JBAWTH010000010">
    <property type="protein sequence ID" value="KAL2290024.1"/>
    <property type="molecule type" value="Genomic_DNA"/>
</dbReference>
<dbReference type="Pfam" id="PF26153">
    <property type="entry name" value="LEA-2L_5"/>
    <property type="match status" value="1"/>
</dbReference>
<dbReference type="Pfam" id="PF26150">
    <property type="entry name" value="LEA-2_4"/>
    <property type="match status" value="1"/>
</dbReference>
<proteinExistence type="predicted"/>
<feature type="transmembrane region" description="Helical" evidence="2">
    <location>
        <begin position="73"/>
        <end position="96"/>
    </location>
</feature>
<dbReference type="PANTHER" id="PTHR35895">
    <property type="entry name" value="CHROMOSOME 16, WHOLE GENOME SHOTGUN SEQUENCE"/>
    <property type="match status" value="1"/>
</dbReference>
<organism evidence="6 7">
    <name type="scientific">Diaporthe vaccinii</name>
    <dbReference type="NCBI Taxonomy" id="105482"/>
    <lineage>
        <taxon>Eukaryota</taxon>
        <taxon>Fungi</taxon>
        <taxon>Dikarya</taxon>
        <taxon>Ascomycota</taxon>
        <taxon>Pezizomycotina</taxon>
        <taxon>Sordariomycetes</taxon>
        <taxon>Sordariomycetidae</taxon>
        <taxon>Diaporthales</taxon>
        <taxon>Diaporthaceae</taxon>
        <taxon>Diaporthe</taxon>
        <taxon>Diaporthe eres species complex</taxon>
    </lineage>
</organism>
<dbReference type="InterPro" id="IPR055011">
    <property type="entry name" value="Tag1_C"/>
</dbReference>
<feature type="region of interest" description="Disordered" evidence="1">
    <location>
        <begin position="1"/>
        <end position="69"/>
    </location>
</feature>
<feature type="compositionally biased region" description="Basic and acidic residues" evidence="1">
    <location>
        <begin position="38"/>
        <end position="55"/>
    </location>
</feature>
<feature type="domain" description="Tag1 C-terminal" evidence="3">
    <location>
        <begin position="457"/>
        <end position="570"/>
    </location>
</feature>
<dbReference type="Pfam" id="PF26174">
    <property type="entry name" value="LEA-2_1"/>
    <property type="match status" value="1"/>
</dbReference>
<dbReference type="InterPro" id="IPR046368">
    <property type="entry name" value="Tag1"/>
</dbReference>
<keyword evidence="7" id="KW-1185">Reference proteome</keyword>
<evidence type="ECO:0000313" key="7">
    <source>
        <dbReference type="Proteomes" id="UP001600888"/>
    </source>
</evidence>
<comment type="caution">
    <text evidence="6">The sequence shown here is derived from an EMBL/GenBank/DDBJ whole genome shotgun (WGS) entry which is preliminary data.</text>
</comment>
<evidence type="ECO:0000313" key="6">
    <source>
        <dbReference type="EMBL" id="KAL2290024.1"/>
    </source>
</evidence>
<sequence>MSDSESSPLLSADESTPRQEVETGTESTPLLSNSPDAAHYDGAEQEQHSGNDDASIRSYRSSGSTGKPPRRRWASIIAMIILGLLTISIMFGAFFVPKAVEEYAKEAAVLEPTNLSLESITANGVRARIQANFKLDGSRVENEHVRRVGRVATWFVRGLGTDATQVHVYLPEYDNVRLGSAAIPPLDLKINGDNTAIDFVAELMPGEADGIRTIANEWLEGRLGRLRVQGKADITLKTGILPLGTHAVSEALTIEGSDVPSIPQYNITKVLFRDIDNHTVAADVSIDALNKYPIEVDIPPLGFEILVPNCGLKDPYILVADAVTDPIGIRPHELVVASVHGVIRHLPDALTRLCPNSESSPLDRFLKEYLGGKAATVFVRGKQQTGLGTPQWVDEILSQITVPVPFPGRTFDNLIRNFSLTDAHFSLPDPLADPDDTASNPTVSGTINVIAGLPKDMNFGINVTKVRATADVFYKSKKLGILDVSQWRDANSTKIQDDPEDPELKITSRIDDAPLNVTDSDVLTDVIQTLLFQGKSVRLDVKALVDVKVQTVLGQLVLKDVPAEGKIPVKPIMKKPNRPQEDPLHSINPRVGNIMIMDTSPGSIELRALVNITNPSPYTAHIPYVNAHILCNESVIGEVTAENLDISRGNNTNLIVTAKWNPSLGGEKAKIIARNLMSQYLSGRNTSLTVRAHRNSIPSQPALGEALSHLNLTVPTPHLQLPGDDDGDGGGSDRAGHFIRGATFHVVSSSATFTLVSPLQYNTVYIEHINATAFYNHTEPVGKIVYDFPIAAPPGMSQTPRLPVDWSIGNGDTYDKIRNALGGGLKLDAKAVVGLRIANWRETVWYEGRGIGATVRL</sequence>
<protein>
    <recommendedName>
        <fullName evidence="8">Pre-rRNA processing protein</fullName>
    </recommendedName>
</protein>
<gene>
    <name evidence="6" type="ORF">FJTKL_00560</name>
</gene>
<evidence type="ECO:0000259" key="5">
    <source>
        <dbReference type="Pfam" id="PF26153"/>
    </source>
</evidence>
<accession>A0ABR4F5N8</accession>
<evidence type="ECO:0000256" key="2">
    <source>
        <dbReference type="SAM" id="Phobius"/>
    </source>
</evidence>
<feature type="domain" description="Tag1-like fifth Ig-like" evidence="5">
    <location>
        <begin position="733"/>
        <end position="845"/>
    </location>
</feature>
<dbReference type="PANTHER" id="PTHR35895:SF3">
    <property type="entry name" value="PRE-RRNA PROCESSING PROTEIN"/>
    <property type="match status" value="1"/>
</dbReference>
<name>A0ABR4F5N8_9PEZI</name>
<reference evidence="6 7" key="1">
    <citation type="submission" date="2024-03" db="EMBL/GenBank/DDBJ databases">
        <title>A high-quality draft genome sequence of Diaporthe vaccinii, a causative agent of upright dieback and viscid rot disease in cranberry plants.</title>
        <authorList>
            <person name="Sarrasin M."/>
            <person name="Lang B.F."/>
            <person name="Burger G."/>
        </authorList>
    </citation>
    <scope>NUCLEOTIDE SEQUENCE [LARGE SCALE GENOMIC DNA]</scope>
    <source>
        <strain evidence="6 7">IS7</strain>
    </source>
</reference>
<feature type="compositionally biased region" description="Polar residues" evidence="1">
    <location>
        <begin position="22"/>
        <end position="35"/>
    </location>
</feature>
<keyword evidence="2" id="KW-0472">Membrane</keyword>
<dbReference type="Pfam" id="PF22786">
    <property type="entry name" value="Tag1_C"/>
    <property type="match status" value="1"/>
</dbReference>
<dbReference type="InterPro" id="IPR059066">
    <property type="entry name" value="Ig_Tag1-like_5th"/>
</dbReference>
<dbReference type="InterPro" id="IPR059065">
    <property type="entry name" value="Ig_Tag1-like_4th"/>
</dbReference>
<evidence type="ECO:0000259" key="3">
    <source>
        <dbReference type="Pfam" id="PF22786"/>
    </source>
</evidence>
<evidence type="ECO:0008006" key="8">
    <source>
        <dbReference type="Google" id="ProtNLM"/>
    </source>
</evidence>
<keyword evidence="2" id="KW-0812">Transmembrane</keyword>
<feature type="domain" description="Tag1-like fourth Ig-like" evidence="4">
    <location>
        <begin position="589"/>
        <end position="702"/>
    </location>
</feature>
<evidence type="ECO:0000259" key="4">
    <source>
        <dbReference type="Pfam" id="PF26150"/>
    </source>
</evidence>
<evidence type="ECO:0000256" key="1">
    <source>
        <dbReference type="SAM" id="MobiDB-lite"/>
    </source>
</evidence>
<dbReference type="Proteomes" id="UP001600888">
    <property type="component" value="Unassembled WGS sequence"/>
</dbReference>